<comment type="caution">
    <text evidence="1">The sequence shown here is derived from an EMBL/GenBank/DDBJ whole genome shotgun (WGS) entry which is preliminary data.</text>
</comment>
<dbReference type="EMBL" id="RSEJ01000004">
    <property type="protein sequence ID" value="NBI52097.1"/>
    <property type="molecule type" value="Genomic_DNA"/>
</dbReference>
<evidence type="ECO:0008006" key="3">
    <source>
        <dbReference type="Google" id="ProtNLM"/>
    </source>
</evidence>
<dbReference type="Proteomes" id="UP000738517">
    <property type="component" value="Unassembled WGS sequence"/>
</dbReference>
<accession>A0ABW9YEN3</accession>
<evidence type="ECO:0000313" key="2">
    <source>
        <dbReference type="Proteomes" id="UP000738517"/>
    </source>
</evidence>
<evidence type="ECO:0000313" key="1">
    <source>
        <dbReference type="EMBL" id="NBI52097.1"/>
    </source>
</evidence>
<keyword evidence="2" id="KW-1185">Reference proteome</keyword>
<protein>
    <recommendedName>
        <fullName evidence="3">Recombination-associated protein RdgC</fullName>
    </recommendedName>
</protein>
<proteinExistence type="predicted"/>
<gene>
    <name evidence="1" type="ORF">EIZ48_05860</name>
</gene>
<name>A0ABW9YEN3_9GAMM</name>
<reference evidence="1 2" key="1">
    <citation type="journal article" date="2017" name="Int. J. Syst. Evol. Microbiol.">
        <title>Photobacterium alginatilyticum sp. nov., a marine bacterium isolated from bottom seawater.</title>
        <authorList>
            <person name="Wang X."/>
            <person name="Wang Y."/>
            <person name="Yang X."/>
            <person name="Sun H."/>
            <person name="Li B."/>
            <person name="Zhang X.H."/>
        </authorList>
    </citation>
    <scope>NUCLEOTIDE SEQUENCE [LARGE SCALE GENOMIC DNA]</scope>
    <source>
        <strain evidence="1 2">P03D4</strain>
    </source>
</reference>
<sequence length="359" mass="41243">MMKEVESVVEHKYKMLHYRMAKIGNHKTAATLQSLLTAALKSMPYVKDRYQLVAAEDTSQHDEDLDQVKIFINHTSESFGILFGEVVRYSDGAYKSMVKVDDGAKHLTIEQVAPPVAEDGKRREFLDSIMYFAVFENHVVIIQSSYLLIRDLEKHINWLLHSSSVLEDAGFMLTKEIPKEQREKIEKANTKTLRVGSQIIEKVNDKPIKEMENEPEYVDMLQTKKVNFKPSGRGLSFIKDMIPSEVRDRFNITDEEILADALEGSDLQVSVEVTYKRKAKKKSQNIINSLSCALRHMNDDDIEVEIDYDKVGQLKGNKLSINKKLNLIYRDGVLDILDLHLKIREWLKDQINLESIEAA</sequence>
<organism evidence="1 2">
    <name type="scientific">Photobacterium alginatilyticum</name>
    <dbReference type="NCBI Taxonomy" id="1775171"/>
    <lineage>
        <taxon>Bacteria</taxon>
        <taxon>Pseudomonadati</taxon>
        <taxon>Pseudomonadota</taxon>
        <taxon>Gammaproteobacteria</taxon>
        <taxon>Vibrionales</taxon>
        <taxon>Vibrionaceae</taxon>
        <taxon>Photobacterium</taxon>
    </lineage>
</organism>